<dbReference type="Gramene" id="TuG1812S0000535800.01.T01">
    <property type="protein sequence ID" value="TuG1812S0000535800.01.T01"/>
    <property type="gene ID" value="TuG1812S0000535800.01"/>
</dbReference>
<sequence>MARLNSKAMVAAVVLAAVVLMMAGREASAALSCGQVDSKLAPCVAYVTGRASSISKECCSGVQGLNGMARSSSDRKIACRCLKSLATSIKSIHTGVRDGEGVLDQQGVLLRRAGAERHGPQQLGPQDSVQVPQEPRHQHQVHQHGQGLRRARQVRRQCALPHQHVHQLRHCQLVQYITLPTCMHGRACVELNVYVDGVLIRY</sequence>
<evidence type="ECO:0000313" key="4">
    <source>
        <dbReference type="EnsemblPlants" id="TuG1812G0600000995.01.T01"/>
    </source>
</evidence>
<dbReference type="AlphaFoldDB" id="A0A8R7QNX4"/>
<feature type="chain" id="PRO_5044156896" description="Non-specific lipid-transfer protein" evidence="2">
    <location>
        <begin position="30"/>
        <end position="202"/>
    </location>
</feature>
<reference evidence="4" key="2">
    <citation type="submission" date="2018-03" db="EMBL/GenBank/DDBJ databases">
        <title>The Triticum urartu genome reveals the dynamic nature of wheat genome evolution.</title>
        <authorList>
            <person name="Ling H."/>
            <person name="Ma B."/>
            <person name="Shi X."/>
            <person name="Liu H."/>
            <person name="Dong L."/>
            <person name="Sun H."/>
            <person name="Cao Y."/>
            <person name="Gao Q."/>
            <person name="Zheng S."/>
            <person name="Li Y."/>
            <person name="Yu Y."/>
            <person name="Du H."/>
            <person name="Qi M."/>
            <person name="Li Y."/>
            <person name="Yu H."/>
            <person name="Cui Y."/>
            <person name="Wang N."/>
            <person name="Chen C."/>
            <person name="Wu H."/>
            <person name="Zhao Y."/>
            <person name="Zhang J."/>
            <person name="Li Y."/>
            <person name="Zhou W."/>
            <person name="Zhang B."/>
            <person name="Hu W."/>
            <person name="Eijk M."/>
            <person name="Tang J."/>
            <person name="Witsenboer H."/>
            <person name="Zhao S."/>
            <person name="Li Z."/>
            <person name="Zhang A."/>
            <person name="Wang D."/>
            <person name="Liang C."/>
        </authorList>
    </citation>
    <scope>NUCLEOTIDE SEQUENCE [LARGE SCALE GENOMIC DNA]</scope>
    <source>
        <strain evidence="4">cv. G1812</strain>
    </source>
</reference>
<accession>A0A8R7QNX4</accession>
<dbReference type="PANTHER" id="PTHR33076">
    <property type="entry name" value="NON-SPECIFIC LIPID-TRANSFER PROTEIN 2-RELATED"/>
    <property type="match status" value="1"/>
</dbReference>
<evidence type="ECO:0000256" key="2">
    <source>
        <dbReference type="SAM" id="SignalP"/>
    </source>
</evidence>
<dbReference type="GO" id="GO:0008289">
    <property type="term" value="F:lipid binding"/>
    <property type="evidence" value="ECO:0007669"/>
    <property type="project" value="UniProtKB-KW"/>
</dbReference>
<dbReference type="Pfam" id="PF00234">
    <property type="entry name" value="Tryp_alpha_amyl"/>
    <property type="match status" value="1"/>
</dbReference>
<dbReference type="EnsemblPlants" id="TuG1812G0600000995.01.T01">
    <property type="protein sequence ID" value="TuG1812G0600000995.01.T01"/>
    <property type="gene ID" value="TuG1812G0600000995.01"/>
</dbReference>
<dbReference type="InterPro" id="IPR016140">
    <property type="entry name" value="Bifunc_inhib/LTP/seed_store"/>
</dbReference>
<evidence type="ECO:0000313" key="5">
    <source>
        <dbReference type="Proteomes" id="UP000015106"/>
    </source>
</evidence>
<evidence type="ECO:0000256" key="1">
    <source>
        <dbReference type="RuleBase" id="RU000628"/>
    </source>
</evidence>
<dbReference type="CDD" id="cd01960">
    <property type="entry name" value="nsLTP1"/>
    <property type="match status" value="1"/>
</dbReference>
<comment type="function">
    <text evidence="1">Plant non-specific lipid-transfer proteins transfer phospholipids as well as galactolipids across membranes. May play a role in wax or cutin deposition in the cell walls of expanding epidermal cells and certain secretory tissues.</text>
</comment>
<feature type="domain" description="Bifunctional inhibitor/plant lipid transfer protein/seed storage helical" evidence="3">
    <location>
        <begin position="33"/>
        <end position="171"/>
    </location>
</feature>
<feature type="signal peptide" evidence="2">
    <location>
        <begin position="1"/>
        <end position="29"/>
    </location>
</feature>
<keyword evidence="1" id="KW-0446">Lipid-binding</keyword>
<organism evidence="4 5">
    <name type="scientific">Triticum urartu</name>
    <name type="common">Red wild einkorn</name>
    <name type="synonym">Crithodium urartu</name>
    <dbReference type="NCBI Taxonomy" id="4572"/>
    <lineage>
        <taxon>Eukaryota</taxon>
        <taxon>Viridiplantae</taxon>
        <taxon>Streptophyta</taxon>
        <taxon>Embryophyta</taxon>
        <taxon>Tracheophyta</taxon>
        <taxon>Spermatophyta</taxon>
        <taxon>Magnoliopsida</taxon>
        <taxon>Liliopsida</taxon>
        <taxon>Poales</taxon>
        <taxon>Poaceae</taxon>
        <taxon>BOP clade</taxon>
        <taxon>Pooideae</taxon>
        <taxon>Triticodae</taxon>
        <taxon>Triticeae</taxon>
        <taxon>Triticinae</taxon>
        <taxon>Triticum</taxon>
    </lineage>
</organism>
<protein>
    <recommendedName>
        <fullName evidence="1">Non-specific lipid-transfer protein</fullName>
    </recommendedName>
</protein>
<dbReference type="Proteomes" id="UP000015106">
    <property type="component" value="Chromosome 6"/>
</dbReference>
<dbReference type="SUPFAM" id="SSF47699">
    <property type="entry name" value="Bifunctional inhibitor/lipid-transfer protein/seed storage 2S albumin"/>
    <property type="match status" value="1"/>
</dbReference>
<dbReference type="EnsemblPlants" id="TuG1812S0000535800.01.T01">
    <property type="protein sequence ID" value="TuG1812S0000535800.01.T01"/>
    <property type="gene ID" value="TuG1812S0000535800.01"/>
</dbReference>
<evidence type="ECO:0000259" key="3">
    <source>
        <dbReference type="SMART" id="SM00499"/>
    </source>
</evidence>
<keyword evidence="1" id="KW-0813">Transport</keyword>
<dbReference type="PRINTS" id="PR00382">
    <property type="entry name" value="LIPIDTRNSFER"/>
</dbReference>
<dbReference type="SMART" id="SM00499">
    <property type="entry name" value="AAI"/>
    <property type="match status" value="1"/>
</dbReference>
<name>A0A8R7QNX4_TRIUA</name>
<dbReference type="InterPro" id="IPR000528">
    <property type="entry name" value="Plant_nsLTP"/>
</dbReference>
<dbReference type="Gramene" id="TuG1812G0600000995.01.T01">
    <property type="protein sequence ID" value="TuG1812G0600000995.01.T01"/>
    <property type="gene ID" value="TuG1812G0600000995.01"/>
</dbReference>
<keyword evidence="5" id="KW-1185">Reference proteome</keyword>
<reference evidence="5" key="1">
    <citation type="journal article" date="2013" name="Nature">
        <title>Draft genome of the wheat A-genome progenitor Triticum urartu.</title>
        <authorList>
            <person name="Ling H.Q."/>
            <person name="Zhao S."/>
            <person name="Liu D."/>
            <person name="Wang J."/>
            <person name="Sun H."/>
            <person name="Zhang C."/>
            <person name="Fan H."/>
            <person name="Li D."/>
            <person name="Dong L."/>
            <person name="Tao Y."/>
            <person name="Gao C."/>
            <person name="Wu H."/>
            <person name="Li Y."/>
            <person name="Cui Y."/>
            <person name="Guo X."/>
            <person name="Zheng S."/>
            <person name="Wang B."/>
            <person name="Yu K."/>
            <person name="Liang Q."/>
            <person name="Yang W."/>
            <person name="Lou X."/>
            <person name="Chen J."/>
            <person name="Feng M."/>
            <person name="Jian J."/>
            <person name="Zhang X."/>
            <person name="Luo G."/>
            <person name="Jiang Y."/>
            <person name="Liu J."/>
            <person name="Wang Z."/>
            <person name="Sha Y."/>
            <person name="Zhang B."/>
            <person name="Wu H."/>
            <person name="Tang D."/>
            <person name="Shen Q."/>
            <person name="Xue P."/>
            <person name="Zou S."/>
            <person name="Wang X."/>
            <person name="Liu X."/>
            <person name="Wang F."/>
            <person name="Yang Y."/>
            <person name="An X."/>
            <person name="Dong Z."/>
            <person name="Zhang K."/>
            <person name="Zhang X."/>
            <person name="Luo M.C."/>
            <person name="Dvorak J."/>
            <person name="Tong Y."/>
            <person name="Wang J."/>
            <person name="Yang H."/>
            <person name="Li Z."/>
            <person name="Wang D."/>
            <person name="Zhang A."/>
            <person name="Wang J."/>
        </authorList>
    </citation>
    <scope>NUCLEOTIDE SEQUENCE</scope>
    <source>
        <strain evidence="5">cv. G1812</strain>
    </source>
</reference>
<comment type="similarity">
    <text evidence="1">Belongs to the plant LTP family.</text>
</comment>
<proteinExistence type="inferred from homology"/>
<dbReference type="InterPro" id="IPR036312">
    <property type="entry name" value="Bifun_inhib/LTP/seed_sf"/>
</dbReference>
<dbReference type="Gene3D" id="1.10.110.10">
    <property type="entry name" value="Plant lipid-transfer and hydrophobic proteins"/>
    <property type="match status" value="1"/>
</dbReference>
<reference evidence="4" key="3">
    <citation type="submission" date="2022-06" db="UniProtKB">
        <authorList>
            <consortium name="EnsemblPlants"/>
        </authorList>
    </citation>
    <scope>IDENTIFICATION</scope>
</reference>
<dbReference type="GO" id="GO:0006869">
    <property type="term" value="P:lipid transport"/>
    <property type="evidence" value="ECO:0007669"/>
    <property type="project" value="InterPro"/>
</dbReference>
<keyword evidence="2" id="KW-0732">Signal</keyword>